<dbReference type="PROSITE" id="PS50943">
    <property type="entry name" value="HTH_CROC1"/>
    <property type="match status" value="1"/>
</dbReference>
<dbReference type="RefSeq" id="WP_073555409.1">
    <property type="nucleotide sequence ID" value="NZ_MRCA01000003.1"/>
</dbReference>
<dbReference type="Pfam" id="PF01381">
    <property type="entry name" value="HTH_3"/>
    <property type="match status" value="1"/>
</dbReference>
<dbReference type="Gene3D" id="1.10.260.40">
    <property type="entry name" value="lambda repressor-like DNA-binding domains"/>
    <property type="match status" value="1"/>
</dbReference>
<evidence type="ECO:0000313" key="3">
    <source>
        <dbReference type="Proteomes" id="UP000186391"/>
    </source>
</evidence>
<reference evidence="2 3" key="1">
    <citation type="submission" date="2016-11" db="EMBL/GenBank/DDBJ databases">
        <title>Draft Genome Sequences of Nine Cyanobacterial Strains from Diverse Habitats.</title>
        <authorList>
            <person name="Zhu T."/>
            <person name="Hou S."/>
            <person name="Lu X."/>
            <person name="Hess W.R."/>
        </authorList>
    </citation>
    <scope>NUCLEOTIDE SEQUENCE [LARGE SCALE GENOMIC DNA]</scope>
    <source>
        <strain evidence="2 3">NIES-592</strain>
    </source>
</reference>
<accession>A0A1U7H1D5</accession>
<dbReference type="SUPFAM" id="SSF47413">
    <property type="entry name" value="lambda repressor-like DNA-binding domains"/>
    <property type="match status" value="1"/>
</dbReference>
<feature type="domain" description="HTH cro/C1-type" evidence="1">
    <location>
        <begin position="30"/>
        <end position="71"/>
    </location>
</feature>
<dbReference type="GO" id="GO:0003677">
    <property type="term" value="F:DNA binding"/>
    <property type="evidence" value="ECO:0007669"/>
    <property type="project" value="InterPro"/>
</dbReference>
<dbReference type="EMBL" id="MRCA01000003">
    <property type="protein sequence ID" value="OKH14812.1"/>
    <property type="molecule type" value="Genomic_DNA"/>
</dbReference>
<protein>
    <recommendedName>
        <fullName evidence="1">HTH cro/C1-type domain-containing protein</fullName>
    </recommendedName>
</protein>
<evidence type="ECO:0000259" key="1">
    <source>
        <dbReference type="PROSITE" id="PS50943"/>
    </source>
</evidence>
<proteinExistence type="predicted"/>
<comment type="caution">
    <text evidence="2">The sequence shown here is derived from an EMBL/GenBank/DDBJ whole genome shotgun (WGS) entry which is preliminary data.</text>
</comment>
<keyword evidence="3" id="KW-1185">Reference proteome</keyword>
<sequence length="157" mass="17512">MGKTLYTYEGLEKLAQIIRTARGHEKVRPFARKVGVSYATIDRLEKGEVLEPEITTLEKLAPHLGYTRDELVAICAGENSPQPVREYRLAEDVIPIVDQLPDREAAKVAQHIITRLVQPKVSLNGIKGEGVSFHLELMSQSDLANLLRAIASRVEKD</sequence>
<dbReference type="AlphaFoldDB" id="A0A1U7H1D5"/>
<dbReference type="CDD" id="cd00093">
    <property type="entry name" value="HTH_XRE"/>
    <property type="match status" value="1"/>
</dbReference>
<dbReference type="InterPro" id="IPR010982">
    <property type="entry name" value="Lambda_DNA-bd_dom_sf"/>
</dbReference>
<dbReference type="Proteomes" id="UP000186391">
    <property type="component" value="Unassembled WGS sequence"/>
</dbReference>
<organism evidence="2 3">
    <name type="scientific">Fischerella major NIES-592</name>
    <dbReference type="NCBI Taxonomy" id="210994"/>
    <lineage>
        <taxon>Bacteria</taxon>
        <taxon>Bacillati</taxon>
        <taxon>Cyanobacteriota</taxon>
        <taxon>Cyanophyceae</taxon>
        <taxon>Nostocales</taxon>
        <taxon>Hapalosiphonaceae</taxon>
        <taxon>Fischerella</taxon>
    </lineage>
</organism>
<gene>
    <name evidence="2" type="ORF">NIES592_08015</name>
</gene>
<name>A0A1U7H1D5_9CYAN</name>
<dbReference type="InterPro" id="IPR001387">
    <property type="entry name" value="Cro/C1-type_HTH"/>
</dbReference>
<dbReference type="OrthoDB" id="514613at2"/>
<evidence type="ECO:0000313" key="2">
    <source>
        <dbReference type="EMBL" id="OKH14812.1"/>
    </source>
</evidence>